<feature type="compositionally biased region" description="Basic and acidic residues" evidence="1">
    <location>
        <begin position="149"/>
        <end position="158"/>
    </location>
</feature>
<keyword evidence="3" id="KW-1185">Reference proteome</keyword>
<dbReference type="EMBL" id="BSXT01001234">
    <property type="protein sequence ID" value="GMF40258.1"/>
    <property type="molecule type" value="Genomic_DNA"/>
</dbReference>
<dbReference type="GO" id="GO:0051295">
    <property type="term" value="P:establishment of meiotic spindle localization"/>
    <property type="evidence" value="ECO:0007669"/>
    <property type="project" value="TreeGrafter"/>
</dbReference>
<reference evidence="2" key="1">
    <citation type="submission" date="2023-04" db="EMBL/GenBank/DDBJ databases">
        <title>Phytophthora fragariaefolia NBRC 109709.</title>
        <authorList>
            <person name="Ichikawa N."/>
            <person name="Sato H."/>
            <person name="Tonouchi N."/>
        </authorList>
    </citation>
    <scope>NUCLEOTIDE SEQUENCE</scope>
    <source>
        <strain evidence="2">NBRC 109709</strain>
    </source>
</reference>
<dbReference type="Proteomes" id="UP001165121">
    <property type="component" value="Unassembled WGS sequence"/>
</dbReference>
<proteinExistence type="predicted"/>
<evidence type="ECO:0000313" key="2">
    <source>
        <dbReference type="EMBL" id="GMF40258.1"/>
    </source>
</evidence>
<dbReference type="AlphaFoldDB" id="A0A9W6XKL6"/>
<dbReference type="InterPro" id="IPR051185">
    <property type="entry name" value="ASPM"/>
</dbReference>
<accession>A0A9W6XKL6</accession>
<evidence type="ECO:0000313" key="3">
    <source>
        <dbReference type="Proteomes" id="UP001165121"/>
    </source>
</evidence>
<dbReference type="GO" id="GO:0007051">
    <property type="term" value="P:spindle organization"/>
    <property type="evidence" value="ECO:0007669"/>
    <property type="project" value="TreeGrafter"/>
</dbReference>
<dbReference type="OrthoDB" id="127317at2759"/>
<feature type="region of interest" description="Disordered" evidence="1">
    <location>
        <begin position="1"/>
        <end position="30"/>
    </location>
</feature>
<dbReference type="PANTHER" id="PTHR22706:SF2">
    <property type="entry name" value="SFI1 SPINDLE BODY DOMAIN-CONTAINING PROTEIN"/>
    <property type="match status" value="1"/>
</dbReference>
<evidence type="ECO:0000256" key="1">
    <source>
        <dbReference type="SAM" id="MobiDB-lite"/>
    </source>
</evidence>
<protein>
    <submittedName>
        <fullName evidence="2">Unnamed protein product</fullName>
    </submittedName>
</protein>
<comment type="caution">
    <text evidence="2">The sequence shown here is derived from an EMBL/GenBank/DDBJ whole genome shotgun (WGS) entry which is preliminary data.</text>
</comment>
<feature type="region of interest" description="Disordered" evidence="1">
    <location>
        <begin position="149"/>
        <end position="183"/>
    </location>
</feature>
<dbReference type="GO" id="GO:0005516">
    <property type="term" value="F:calmodulin binding"/>
    <property type="evidence" value="ECO:0007669"/>
    <property type="project" value="TreeGrafter"/>
</dbReference>
<name>A0A9W6XKL6_9STRA</name>
<sequence length="734" mass="82088">MDALSSAGVSKPLWSKAPRQNRATTQLHRKEPAITLPILARRSSGQQSGIPDRSSHNRSLHAFLSAQLENNERENYSRCQLRAMASSKLLSTNNNNNMTRVHSSAERLAPLDPASFEKTRISRRSLPGHLQAAINEILAVKYSSEALRSERGESRDESSNNGFEELIPGSKQPSPLKTQIQSRRPEWQRYIRRIMMTKGIRGSTLARYRRIVGIVARKNLTSSFAGAAERVVRSRLEFRSAAVIQATILKFLRRRQQSRHLQRHQAAVTIQRIYRIALAAEQQQQQVEMARLAEIERLVCLAATRTMQRCYRKYRDKCRLREEQQHELGKANLLQKARLKLLRRYQLWRSNPNRANKSEDDLTITEDNIKASDICSQEMSASNLNTSPDVVEKTGAISPFVGSELAVSDTPMAAADFPEDDYRCAKGAYSLVEHSTSENIVLTGDNSSHDVKFEIFTSGDPADVLLQPDHRTVFTAIATVGVLDSSTEGNNHLESPKSCIEITVDLSPRGPRVSEASFAARVKLREKDENCGTNASTSANKSDEVPIETTLLQQHLLSSMSASDDSSSGLEAASLATALFRAAKAKRIASFLASKLQARYAVKTYAVVRIQSFVRVFLAKQRCAGTRFEILQSLRAQLFAKWHPDAQVNNKIPDKHGIQDHSIQETDEDDQFEMDGQGYNASFDMVSENYVHLLPTRNGQIPPGVPLLQSSAAVPLLSLWKWSWPGEQWLSTGQ</sequence>
<dbReference type="PANTHER" id="PTHR22706">
    <property type="entry name" value="ASSEMBLY FACTOR FOR SPINDLE MICROTUBULES"/>
    <property type="match status" value="1"/>
</dbReference>
<feature type="compositionally biased region" description="Polar residues" evidence="1">
    <location>
        <begin position="171"/>
        <end position="182"/>
    </location>
</feature>
<gene>
    <name evidence="2" type="ORF">Pfra01_001228200</name>
</gene>
<dbReference type="GO" id="GO:0000922">
    <property type="term" value="C:spindle pole"/>
    <property type="evidence" value="ECO:0007669"/>
    <property type="project" value="TreeGrafter"/>
</dbReference>
<dbReference type="GO" id="GO:0000278">
    <property type="term" value="P:mitotic cell cycle"/>
    <property type="evidence" value="ECO:0007669"/>
    <property type="project" value="TreeGrafter"/>
</dbReference>
<organism evidence="2 3">
    <name type="scientific">Phytophthora fragariaefolia</name>
    <dbReference type="NCBI Taxonomy" id="1490495"/>
    <lineage>
        <taxon>Eukaryota</taxon>
        <taxon>Sar</taxon>
        <taxon>Stramenopiles</taxon>
        <taxon>Oomycota</taxon>
        <taxon>Peronosporomycetes</taxon>
        <taxon>Peronosporales</taxon>
        <taxon>Peronosporaceae</taxon>
        <taxon>Phytophthora</taxon>
    </lineage>
</organism>